<dbReference type="STRING" id="10195.A0A3M7PGB6"/>
<proteinExistence type="predicted"/>
<reference evidence="1 2" key="1">
    <citation type="journal article" date="2018" name="Sci. Rep.">
        <title>Genomic signatures of local adaptation to the degree of environmental predictability in rotifers.</title>
        <authorList>
            <person name="Franch-Gras L."/>
            <person name="Hahn C."/>
            <person name="Garcia-Roger E.M."/>
            <person name="Carmona M.J."/>
            <person name="Serra M."/>
            <person name="Gomez A."/>
        </authorList>
    </citation>
    <scope>NUCLEOTIDE SEQUENCE [LARGE SCALE GENOMIC DNA]</scope>
    <source>
        <strain evidence="1">HYR1</strain>
    </source>
</reference>
<dbReference type="OrthoDB" id="423559at2759"/>
<name>A0A3M7PGB6_BRAPC</name>
<dbReference type="EMBL" id="REGN01010988">
    <property type="protein sequence ID" value="RMZ98092.1"/>
    <property type="molecule type" value="Genomic_DNA"/>
</dbReference>
<dbReference type="GO" id="GO:0017111">
    <property type="term" value="F:ribonucleoside triphosphate phosphatase activity"/>
    <property type="evidence" value="ECO:0007669"/>
    <property type="project" value="UniProtKB-EC"/>
</dbReference>
<dbReference type="Proteomes" id="UP000276133">
    <property type="component" value="Unassembled WGS sequence"/>
</dbReference>
<keyword evidence="1" id="KW-0378">Hydrolase</keyword>
<protein>
    <submittedName>
        <fullName evidence="1">Chromatin-remodeling complex ATPase chain Iswi</fullName>
        <ecNumber evidence="1">3.6.1.15</ecNumber>
        <ecNumber evidence="1">3.6.1.3</ecNumber>
    </submittedName>
</protein>
<organism evidence="1 2">
    <name type="scientific">Brachionus plicatilis</name>
    <name type="common">Marine rotifer</name>
    <name type="synonym">Brachionus muelleri</name>
    <dbReference type="NCBI Taxonomy" id="10195"/>
    <lineage>
        <taxon>Eukaryota</taxon>
        <taxon>Metazoa</taxon>
        <taxon>Spiralia</taxon>
        <taxon>Gnathifera</taxon>
        <taxon>Rotifera</taxon>
        <taxon>Eurotatoria</taxon>
        <taxon>Monogononta</taxon>
        <taxon>Pseudotrocha</taxon>
        <taxon>Ploima</taxon>
        <taxon>Brachionidae</taxon>
        <taxon>Brachionus</taxon>
    </lineage>
</organism>
<accession>A0A3M7PGB6</accession>
<gene>
    <name evidence="1" type="ORF">BpHYR1_043949</name>
</gene>
<evidence type="ECO:0000313" key="1">
    <source>
        <dbReference type="EMBL" id="RMZ98092.1"/>
    </source>
</evidence>
<keyword evidence="2" id="KW-1185">Reference proteome</keyword>
<dbReference type="EC" id="3.6.1.3" evidence="1"/>
<evidence type="ECO:0000313" key="2">
    <source>
        <dbReference type="Proteomes" id="UP000276133"/>
    </source>
</evidence>
<comment type="caution">
    <text evidence="1">The sequence shown here is derived from an EMBL/GenBank/DDBJ whole genome shotgun (WGS) entry which is preliminary data.</text>
</comment>
<dbReference type="AlphaFoldDB" id="A0A3M7PGB6"/>
<sequence>MLSMIRHGANYVFSSKDSDITDKEIDDILAEGQKRTEEMKKKLEQLGESQLKKFTFDNEEEALTKEQFLIEIYDLSNLIRLDSQKILKF</sequence>
<dbReference type="EC" id="3.6.1.15" evidence="1"/>